<dbReference type="RefSeq" id="WP_136725419.1">
    <property type="nucleotide sequence ID" value="NZ_SUMC01000019.1"/>
</dbReference>
<name>A0A4U0SJR8_9ACTN</name>
<evidence type="ECO:0000313" key="2">
    <source>
        <dbReference type="EMBL" id="TKA09816.1"/>
    </source>
</evidence>
<keyword evidence="1" id="KW-0472">Membrane</keyword>
<comment type="caution">
    <text evidence="2">The sequence shown here is derived from an EMBL/GenBank/DDBJ whole genome shotgun (WGS) entry which is preliminary data.</text>
</comment>
<organism evidence="2 3">
    <name type="scientific">Actinacidiphila oryziradicis</name>
    <dbReference type="NCBI Taxonomy" id="2571141"/>
    <lineage>
        <taxon>Bacteria</taxon>
        <taxon>Bacillati</taxon>
        <taxon>Actinomycetota</taxon>
        <taxon>Actinomycetes</taxon>
        <taxon>Kitasatosporales</taxon>
        <taxon>Streptomycetaceae</taxon>
        <taxon>Actinacidiphila</taxon>
    </lineage>
</organism>
<protein>
    <submittedName>
        <fullName evidence="2">Alkaline shock response membrane anchor protein AmaP</fullName>
    </submittedName>
</protein>
<dbReference type="AlphaFoldDB" id="A0A4U0SJR8"/>
<keyword evidence="1" id="KW-0812">Transmembrane</keyword>
<dbReference type="Proteomes" id="UP000305778">
    <property type="component" value="Unassembled WGS sequence"/>
</dbReference>
<dbReference type="OrthoDB" id="4350374at2"/>
<gene>
    <name evidence="2" type="primary">amaP</name>
    <name evidence="2" type="ORF">FCI23_20705</name>
</gene>
<keyword evidence="1" id="KW-1133">Transmembrane helix</keyword>
<keyword evidence="3" id="KW-1185">Reference proteome</keyword>
<accession>A0A4U0SJR8</accession>
<dbReference type="EMBL" id="SUMC01000019">
    <property type="protein sequence ID" value="TKA09816.1"/>
    <property type="molecule type" value="Genomic_DNA"/>
</dbReference>
<reference evidence="2 3" key="1">
    <citation type="submission" date="2019-04" db="EMBL/GenBank/DDBJ databases">
        <title>Streptomyces oryziradicis sp. nov., a novel actinomycete isolated from rhizosphere soil of rice (Oryza sativa L.).</title>
        <authorList>
            <person name="Li C."/>
        </authorList>
    </citation>
    <scope>NUCLEOTIDE SEQUENCE [LARGE SCALE GENOMIC DNA]</scope>
    <source>
        <strain evidence="2 3">NEAU-C40</strain>
    </source>
</reference>
<proteinExistence type="predicted"/>
<dbReference type="NCBIfam" id="NF033218">
    <property type="entry name" value="anchor_AmaP"/>
    <property type="match status" value="1"/>
</dbReference>
<sequence length="198" mass="21480">MLGKLNRTLLALTGLVLLAAGLAVLVGGLDLQRRWGFTMPDEWPFDGPKDVLLSTSERTRYRNEDWWWPTVIAALGVVVVGALWRLLAQLRSRRLRQVFVDSGDGAGAVLRGRALEDVVIAEAEALDGVERARVALTGKRDAPRACIVLALAPYAEPGRVLDGLHFDVLESARTSAGLAALPAEARLRAVSHRAARVM</sequence>
<feature type="transmembrane region" description="Helical" evidence="1">
    <location>
        <begin position="66"/>
        <end position="87"/>
    </location>
</feature>
<evidence type="ECO:0000313" key="3">
    <source>
        <dbReference type="Proteomes" id="UP000305778"/>
    </source>
</evidence>
<evidence type="ECO:0000256" key="1">
    <source>
        <dbReference type="SAM" id="Phobius"/>
    </source>
</evidence>